<dbReference type="AlphaFoldDB" id="A0A7R9H1K9"/>
<name>A0A7R9H1K9_TIMPO</name>
<protein>
    <submittedName>
        <fullName evidence="2">Uncharacterized protein</fullName>
    </submittedName>
</protein>
<organism evidence="2">
    <name type="scientific">Timema poppense</name>
    <name type="common">Walking stick</name>
    <dbReference type="NCBI Taxonomy" id="170557"/>
    <lineage>
        <taxon>Eukaryota</taxon>
        <taxon>Metazoa</taxon>
        <taxon>Ecdysozoa</taxon>
        <taxon>Arthropoda</taxon>
        <taxon>Hexapoda</taxon>
        <taxon>Insecta</taxon>
        <taxon>Pterygota</taxon>
        <taxon>Neoptera</taxon>
        <taxon>Polyneoptera</taxon>
        <taxon>Phasmatodea</taxon>
        <taxon>Timematodea</taxon>
        <taxon>Timematoidea</taxon>
        <taxon>Timematidae</taxon>
        <taxon>Timema</taxon>
    </lineage>
</organism>
<evidence type="ECO:0000313" key="2">
    <source>
        <dbReference type="EMBL" id="CAD7404473.1"/>
    </source>
</evidence>
<dbReference type="EMBL" id="OD002185">
    <property type="protein sequence ID" value="CAD7404473.1"/>
    <property type="molecule type" value="Genomic_DNA"/>
</dbReference>
<sequence length="306" mass="33670">MVPGADNPNRVGDQDYKRFARGCLPRTGSRQEVQAILGTRGSVFEPSHCACVSPHHNLRPRLTELPTLPSPSSQDDLAHRIGKVKLEEVNPHLRGGKVENHLGKTTPSSPDRDSNLDLPVLSSRAQHDKLVSQLRHRGGGEGGGYVDSAVGNTDTDCGDATVARRSAENGRPPYLYLLERHLERERLIVVGVECAFLNTGLLLLEPLAVLHQRDLHNNDGELSGGRDVAQREADVSELVILRERNNLPSSRVSPLGGLLGDTEHKHNLKLYGQEPNRITEDELGFEPSTATLVYYLSALYTWIKGR</sequence>
<accession>A0A7R9H1K9</accession>
<proteinExistence type="predicted"/>
<feature type="region of interest" description="Disordered" evidence="1">
    <location>
        <begin position="94"/>
        <end position="118"/>
    </location>
</feature>
<reference evidence="2" key="1">
    <citation type="submission" date="2020-11" db="EMBL/GenBank/DDBJ databases">
        <authorList>
            <person name="Tran Van P."/>
        </authorList>
    </citation>
    <scope>NUCLEOTIDE SEQUENCE</scope>
</reference>
<evidence type="ECO:0000256" key="1">
    <source>
        <dbReference type="SAM" id="MobiDB-lite"/>
    </source>
</evidence>
<gene>
    <name evidence="2" type="ORF">TPSB3V08_LOCUS4514</name>
</gene>